<evidence type="ECO:0000256" key="5">
    <source>
        <dbReference type="ARBA" id="ARBA00039799"/>
    </source>
</evidence>
<keyword evidence="2 8" id="KW-0175">Coiled coil</keyword>
<dbReference type="InterPro" id="IPR019347">
    <property type="entry name" value="Axonemal_dynein_light_chain"/>
</dbReference>
<reference evidence="10" key="1">
    <citation type="submission" date="2025-08" db="UniProtKB">
        <authorList>
            <consortium name="Ensembl"/>
        </authorList>
    </citation>
    <scope>IDENTIFICATION</scope>
</reference>
<dbReference type="AlphaFoldDB" id="A0A3Q2EBX9"/>
<evidence type="ECO:0000256" key="6">
    <source>
        <dbReference type="ARBA" id="ARBA00042417"/>
    </source>
</evidence>
<dbReference type="GO" id="GO:0030286">
    <property type="term" value="C:dynein complex"/>
    <property type="evidence" value="ECO:0007669"/>
    <property type="project" value="UniProtKB-KW"/>
</dbReference>
<dbReference type="GO" id="GO:0045504">
    <property type="term" value="F:dynein heavy chain binding"/>
    <property type="evidence" value="ECO:0007669"/>
    <property type="project" value="TreeGrafter"/>
</dbReference>
<organism evidence="10 11">
    <name type="scientific">Cyprinodon variegatus</name>
    <name type="common">Sheepshead minnow</name>
    <dbReference type="NCBI Taxonomy" id="28743"/>
    <lineage>
        <taxon>Eukaryota</taxon>
        <taxon>Metazoa</taxon>
        <taxon>Chordata</taxon>
        <taxon>Craniata</taxon>
        <taxon>Vertebrata</taxon>
        <taxon>Euteleostomi</taxon>
        <taxon>Actinopterygii</taxon>
        <taxon>Neopterygii</taxon>
        <taxon>Teleostei</taxon>
        <taxon>Neoteleostei</taxon>
        <taxon>Acanthomorphata</taxon>
        <taxon>Ovalentaria</taxon>
        <taxon>Atherinomorphae</taxon>
        <taxon>Cyprinodontiformes</taxon>
        <taxon>Cyprinodontidae</taxon>
        <taxon>Cyprinodon</taxon>
    </lineage>
</organism>
<feature type="region of interest" description="Disordered" evidence="9">
    <location>
        <begin position="1"/>
        <end position="60"/>
    </location>
</feature>
<name>A0A3Q2EBX9_CYPVA</name>
<dbReference type="STRING" id="28743.ENSCVAP00000029712"/>
<evidence type="ECO:0000313" key="10">
    <source>
        <dbReference type="Ensembl" id="ENSCVAP00000029712.1"/>
    </source>
</evidence>
<evidence type="ECO:0000256" key="4">
    <source>
        <dbReference type="ARBA" id="ARBA00038114"/>
    </source>
</evidence>
<evidence type="ECO:0000256" key="2">
    <source>
        <dbReference type="ARBA" id="ARBA00023054"/>
    </source>
</evidence>
<dbReference type="GO" id="GO:0005930">
    <property type="term" value="C:axoneme"/>
    <property type="evidence" value="ECO:0007669"/>
    <property type="project" value="TreeGrafter"/>
</dbReference>
<feature type="coiled-coil region" evidence="8">
    <location>
        <begin position="174"/>
        <end position="244"/>
    </location>
</feature>
<evidence type="ECO:0000256" key="9">
    <source>
        <dbReference type="SAM" id="MobiDB-lite"/>
    </source>
</evidence>
<reference evidence="10" key="2">
    <citation type="submission" date="2025-09" db="UniProtKB">
        <authorList>
            <consortium name="Ensembl"/>
        </authorList>
    </citation>
    <scope>IDENTIFICATION</scope>
</reference>
<dbReference type="Ensembl" id="ENSCVAT00000031332.1">
    <property type="protein sequence ID" value="ENSCVAP00000029712.1"/>
    <property type="gene ID" value="ENSCVAG00000017701.1"/>
</dbReference>
<evidence type="ECO:0000256" key="3">
    <source>
        <dbReference type="ARBA" id="ARBA00023175"/>
    </source>
</evidence>
<dbReference type="GeneTree" id="ENSGT00390000003012"/>
<dbReference type="PANTHER" id="PTHR13183">
    <property type="entry name" value="AXONEMAL INNER ARM DYNEIN LIGHT CHAIN 28"/>
    <property type="match status" value="1"/>
</dbReference>
<keyword evidence="1" id="KW-0243">Dynein</keyword>
<keyword evidence="11" id="KW-1185">Reference proteome</keyword>
<sequence>MIPISDSLLKYDNPMSIKNSETKSPKLHKTGTIPQQPSDFKPATPPSKSKPAISEDNEETKEVLEVIFPPREWMDGNLLWVQKVSTAPSTRADVIQLKKQLDTKLQQRQARLTGLCPIRRELYSQCFDELIRLSTITCAEMGLLLLRVRDEIQMTIKTYQKMIESSILYGYRKALQSELEMVDLNKRVEDLEREKQDLLKKMDEQKEENDVWIKSEAHKIEVLESNYQEEIKVLERTIQQLKVTKCI</sequence>
<dbReference type="PANTHER" id="PTHR13183:SF0">
    <property type="entry name" value="AXONEMAL DYNEIN LIGHT INTERMEDIATE POLYPEPTIDE 1"/>
    <property type="match status" value="1"/>
</dbReference>
<evidence type="ECO:0000313" key="11">
    <source>
        <dbReference type="Proteomes" id="UP000265020"/>
    </source>
</evidence>
<comment type="function">
    <text evidence="7">Involved in sperm flagellum assembly.</text>
</comment>
<proteinExistence type="inferred from homology"/>
<evidence type="ECO:0000256" key="8">
    <source>
        <dbReference type="SAM" id="Coils"/>
    </source>
</evidence>
<dbReference type="Pfam" id="PF10211">
    <property type="entry name" value="Ax_dynein_light"/>
    <property type="match status" value="1"/>
</dbReference>
<comment type="similarity">
    <text evidence="4">Belongs to the inner dynein arm light chain family.</text>
</comment>
<dbReference type="Proteomes" id="UP000265020">
    <property type="component" value="Unassembled WGS sequence"/>
</dbReference>
<keyword evidence="3" id="KW-0505">Motor protein</keyword>
<dbReference type="GO" id="GO:0097546">
    <property type="term" value="C:ciliary base"/>
    <property type="evidence" value="ECO:0007669"/>
    <property type="project" value="TreeGrafter"/>
</dbReference>
<accession>A0A3Q2EBX9</accession>
<evidence type="ECO:0000256" key="7">
    <source>
        <dbReference type="ARBA" id="ARBA00043925"/>
    </source>
</evidence>
<evidence type="ECO:0000256" key="1">
    <source>
        <dbReference type="ARBA" id="ARBA00023017"/>
    </source>
</evidence>
<protein>
    <recommendedName>
        <fullName evidence="5">Axonemal dynein light intermediate polypeptide 1</fullName>
    </recommendedName>
    <alternativeName>
        <fullName evidence="6">Inner dynein arm light chain, axonemal</fullName>
    </alternativeName>
</protein>